<keyword evidence="1" id="KW-0649">Protein kinase inhibitor</keyword>
<name>A0ABD1VLF6_9LAMI</name>
<sequence length="123" mass="13823">MEEVKQHLSSTKKKKLYYELENQYFGDVNFLESSTSHEASGISVCTKHDVPYDVVKERRNFSNLVAELDFDQEHEVANEVDIEAGVVGNLDPRLNFTGSAYKLYFPKHQLDDVLVGIGIGIGG</sequence>
<reference evidence="2" key="1">
    <citation type="submission" date="2024-07" db="EMBL/GenBank/DDBJ databases">
        <title>Two chromosome-level genome assemblies of Korean endemic species Abeliophyllum distichum and Forsythia ovata (Oleaceae).</title>
        <authorList>
            <person name="Jang H."/>
        </authorList>
    </citation>
    <scope>NUCLEOTIDE SEQUENCE [LARGE SCALE GENOMIC DNA]</scope>
</reference>
<dbReference type="Proteomes" id="UP001604277">
    <property type="component" value="Unassembled WGS sequence"/>
</dbReference>
<gene>
    <name evidence="1" type="ORF">Fot_19577</name>
</gene>
<evidence type="ECO:0000313" key="1">
    <source>
        <dbReference type="EMBL" id="KAL2538186.1"/>
    </source>
</evidence>
<keyword evidence="2" id="KW-1185">Reference proteome</keyword>
<dbReference type="EMBL" id="JBFOLJ010000005">
    <property type="protein sequence ID" value="KAL2538186.1"/>
    <property type="molecule type" value="Genomic_DNA"/>
</dbReference>
<accession>A0ABD1VLF6</accession>
<protein>
    <submittedName>
        <fullName evidence="1">Cyclin-dependent kinase inhibitor 7-like</fullName>
    </submittedName>
</protein>
<organism evidence="1 2">
    <name type="scientific">Forsythia ovata</name>
    <dbReference type="NCBI Taxonomy" id="205694"/>
    <lineage>
        <taxon>Eukaryota</taxon>
        <taxon>Viridiplantae</taxon>
        <taxon>Streptophyta</taxon>
        <taxon>Embryophyta</taxon>
        <taxon>Tracheophyta</taxon>
        <taxon>Spermatophyta</taxon>
        <taxon>Magnoliopsida</taxon>
        <taxon>eudicotyledons</taxon>
        <taxon>Gunneridae</taxon>
        <taxon>Pentapetalae</taxon>
        <taxon>asterids</taxon>
        <taxon>lamiids</taxon>
        <taxon>Lamiales</taxon>
        <taxon>Oleaceae</taxon>
        <taxon>Forsythieae</taxon>
        <taxon>Forsythia</taxon>
    </lineage>
</organism>
<dbReference type="AlphaFoldDB" id="A0ABD1VLF6"/>
<comment type="caution">
    <text evidence="1">The sequence shown here is derived from an EMBL/GenBank/DDBJ whole genome shotgun (WGS) entry which is preliminary data.</text>
</comment>
<evidence type="ECO:0000313" key="2">
    <source>
        <dbReference type="Proteomes" id="UP001604277"/>
    </source>
</evidence>
<proteinExistence type="predicted"/>
<dbReference type="GO" id="GO:0004860">
    <property type="term" value="F:protein kinase inhibitor activity"/>
    <property type="evidence" value="ECO:0007669"/>
    <property type="project" value="UniProtKB-KW"/>
</dbReference>